<accession>A0ABN2UHD5</accession>
<reference evidence="2 3" key="1">
    <citation type="journal article" date="2019" name="Int. J. Syst. Evol. Microbiol.">
        <title>The Global Catalogue of Microorganisms (GCM) 10K type strain sequencing project: providing services to taxonomists for standard genome sequencing and annotation.</title>
        <authorList>
            <consortium name="The Broad Institute Genomics Platform"/>
            <consortium name="The Broad Institute Genome Sequencing Center for Infectious Disease"/>
            <person name="Wu L."/>
            <person name="Ma J."/>
        </authorList>
    </citation>
    <scope>NUCLEOTIDE SEQUENCE [LARGE SCALE GENOMIC DNA]</scope>
    <source>
        <strain evidence="2 3">JCM 14283</strain>
    </source>
</reference>
<dbReference type="RefSeq" id="WP_343992852.1">
    <property type="nucleotide sequence ID" value="NZ_BAAANB010000021.1"/>
</dbReference>
<dbReference type="InterPro" id="IPR029068">
    <property type="entry name" value="Glyas_Bleomycin-R_OHBP_Dase"/>
</dbReference>
<dbReference type="EMBL" id="BAAANB010000021">
    <property type="protein sequence ID" value="GAA2036904.1"/>
    <property type="molecule type" value="Genomic_DNA"/>
</dbReference>
<protein>
    <recommendedName>
        <fullName evidence="4">Glyoxalase-like domain-containing protein</fullName>
    </recommendedName>
</protein>
<evidence type="ECO:0000313" key="2">
    <source>
        <dbReference type="EMBL" id="GAA2036904.1"/>
    </source>
</evidence>
<dbReference type="SUPFAM" id="SSF54593">
    <property type="entry name" value="Glyoxalase/Bleomycin resistance protein/Dihydroxybiphenyl dioxygenase"/>
    <property type="match status" value="1"/>
</dbReference>
<organism evidence="2 3">
    <name type="scientific">Terrabacter terrae</name>
    <dbReference type="NCBI Taxonomy" id="318434"/>
    <lineage>
        <taxon>Bacteria</taxon>
        <taxon>Bacillati</taxon>
        <taxon>Actinomycetota</taxon>
        <taxon>Actinomycetes</taxon>
        <taxon>Micrococcales</taxon>
        <taxon>Intrasporangiaceae</taxon>
        <taxon>Terrabacter</taxon>
    </lineage>
</organism>
<evidence type="ECO:0000256" key="1">
    <source>
        <dbReference type="SAM" id="MobiDB-lite"/>
    </source>
</evidence>
<dbReference type="Gene3D" id="3.30.720.110">
    <property type="match status" value="1"/>
</dbReference>
<name>A0ABN2UHD5_9MICO</name>
<evidence type="ECO:0000313" key="3">
    <source>
        <dbReference type="Proteomes" id="UP001501285"/>
    </source>
</evidence>
<evidence type="ECO:0008006" key="4">
    <source>
        <dbReference type="Google" id="ProtNLM"/>
    </source>
</evidence>
<feature type="region of interest" description="Disordered" evidence="1">
    <location>
        <begin position="68"/>
        <end position="88"/>
    </location>
</feature>
<gene>
    <name evidence="2" type="ORF">GCM10009740_30510</name>
</gene>
<sequence length="88" mass="9617">MHTTDCWAERFGGRVMVSSRAKVDRTFVSPPGAGTVYVVTDDPDAVWQRAQSLEARVLRPLEETDYGSRGFSVADPEGTSRSFGTYAG</sequence>
<feature type="compositionally biased region" description="Polar residues" evidence="1">
    <location>
        <begin position="79"/>
        <end position="88"/>
    </location>
</feature>
<proteinExistence type="predicted"/>
<comment type="caution">
    <text evidence="2">The sequence shown here is derived from an EMBL/GenBank/DDBJ whole genome shotgun (WGS) entry which is preliminary data.</text>
</comment>
<dbReference type="Proteomes" id="UP001501285">
    <property type="component" value="Unassembled WGS sequence"/>
</dbReference>
<keyword evidence="3" id="KW-1185">Reference proteome</keyword>